<proteinExistence type="predicted"/>
<evidence type="ECO:0000313" key="2">
    <source>
        <dbReference type="Proteomes" id="UP000765509"/>
    </source>
</evidence>
<protein>
    <recommendedName>
        <fullName evidence="3">Integrase catalytic domain-containing protein</fullName>
    </recommendedName>
</protein>
<reference evidence="1" key="1">
    <citation type="submission" date="2021-03" db="EMBL/GenBank/DDBJ databases">
        <title>Draft genome sequence of rust myrtle Austropuccinia psidii MF-1, a brazilian biotype.</title>
        <authorList>
            <person name="Quecine M.C."/>
            <person name="Pachon D.M.R."/>
            <person name="Bonatelli M.L."/>
            <person name="Correr F.H."/>
            <person name="Franceschini L.M."/>
            <person name="Leite T.F."/>
            <person name="Margarido G.R.A."/>
            <person name="Almeida C.A."/>
            <person name="Ferrarezi J.A."/>
            <person name="Labate C.A."/>
        </authorList>
    </citation>
    <scope>NUCLEOTIDE SEQUENCE</scope>
    <source>
        <strain evidence="1">MF-1</strain>
    </source>
</reference>
<organism evidence="1 2">
    <name type="scientific">Austropuccinia psidii MF-1</name>
    <dbReference type="NCBI Taxonomy" id="1389203"/>
    <lineage>
        <taxon>Eukaryota</taxon>
        <taxon>Fungi</taxon>
        <taxon>Dikarya</taxon>
        <taxon>Basidiomycota</taxon>
        <taxon>Pucciniomycotina</taxon>
        <taxon>Pucciniomycetes</taxon>
        <taxon>Pucciniales</taxon>
        <taxon>Sphaerophragmiaceae</taxon>
        <taxon>Austropuccinia</taxon>
    </lineage>
</organism>
<gene>
    <name evidence="1" type="ORF">O181_009160</name>
</gene>
<dbReference type="AlphaFoldDB" id="A0A9Q3BQS0"/>
<dbReference type="InterPro" id="IPR036397">
    <property type="entry name" value="RNaseH_sf"/>
</dbReference>
<name>A0A9Q3BQS0_9BASI</name>
<dbReference type="EMBL" id="AVOT02002181">
    <property type="protein sequence ID" value="MBW0469445.1"/>
    <property type="molecule type" value="Genomic_DNA"/>
</dbReference>
<accession>A0A9Q3BQS0</accession>
<sequence length="139" mass="16051">MTVPSNDMYLRIYKDRKSKNAYGGQCGKRIIQNTATPVKDVKRKINALEKRLKNIIKIQEPRRAFEIIRMDWVTGFPQGGDKNYNSCLVISDRFGKTLIFLPYPKDDTNMDTALLIWNRVVSGNGMLTNIIIDRDIKLK</sequence>
<evidence type="ECO:0000313" key="1">
    <source>
        <dbReference type="EMBL" id="MBW0469445.1"/>
    </source>
</evidence>
<dbReference type="GO" id="GO:0003676">
    <property type="term" value="F:nucleic acid binding"/>
    <property type="evidence" value="ECO:0007669"/>
    <property type="project" value="InterPro"/>
</dbReference>
<dbReference type="Proteomes" id="UP000765509">
    <property type="component" value="Unassembled WGS sequence"/>
</dbReference>
<evidence type="ECO:0008006" key="3">
    <source>
        <dbReference type="Google" id="ProtNLM"/>
    </source>
</evidence>
<keyword evidence="2" id="KW-1185">Reference proteome</keyword>
<dbReference type="Gene3D" id="3.30.420.10">
    <property type="entry name" value="Ribonuclease H-like superfamily/Ribonuclease H"/>
    <property type="match status" value="1"/>
</dbReference>
<comment type="caution">
    <text evidence="1">The sequence shown here is derived from an EMBL/GenBank/DDBJ whole genome shotgun (WGS) entry which is preliminary data.</text>
</comment>